<protein>
    <recommendedName>
        <fullName evidence="6">Archaeosine synthase</fullName>
    </recommendedName>
</protein>
<dbReference type="GO" id="GO:0006400">
    <property type="term" value="P:tRNA modification"/>
    <property type="evidence" value="ECO:0007669"/>
    <property type="project" value="InterPro"/>
</dbReference>
<dbReference type="Gene3D" id="3.40.50.10630">
    <property type="entry name" value="Uracil-DNA glycosylase-like"/>
    <property type="match status" value="1"/>
</dbReference>
<keyword evidence="2" id="KW-0812">Transmembrane</keyword>
<dbReference type="InterPro" id="IPR040777">
    <property type="entry name" value="DUF5591"/>
</dbReference>
<dbReference type="InterPro" id="IPR002616">
    <property type="entry name" value="tRNA_ribo_trans-like"/>
</dbReference>
<organism evidence="5">
    <name type="scientific">marine sediment metagenome</name>
    <dbReference type="NCBI Taxonomy" id="412755"/>
    <lineage>
        <taxon>unclassified sequences</taxon>
        <taxon>metagenomes</taxon>
        <taxon>ecological metagenomes</taxon>
    </lineage>
</organism>
<evidence type="ECO:0000259" key="3">
    <source>
        <dbReference type="Pfam" id="PF01702"/>
    </source>
</evidence>
<dbReference type="InterPro" id="IPR036895">
    <property type="entry name" value="Uracil-DNA_glycosylase-like_sf"/>
</dbReference>
<evidence type="ECO:0000256" key="2">
    <source>
        <dbReference type="SAM" id="Phobius"/>
    </source>
</evidence>
<keyword evidence="2" id="KW-0472">Membrane</keyword>
<proteinExistence type="predicted"/>
<dbReference type="GO" id="GO:0003723">
    <property type="term" value="F:RNA binding"/>
    <property type="evidence" value="ECO:0007669"/>
    <property type="project" value="InterPro"/>
</dbReference>
<dbReference type="Pfam" id="PF17884">
    <property type="entry name" value="DUF5591"/>
    <property type="match status" value="1"/>
</dbReference>
<evidence type="ECO:0000256" key="1">
    <source>
        <dbReference type="ARBA" id="ARBA00022694"/>
    </source>
</evidence>
<evidence type="ECO:0008006" key="6">
    <source>
        <dbReference type="Google" id="ProtNLM"/>
    </source>
</evidence>
<keyword evidence="2" id="KW-1133">Transmembrane helix</keyword>
<dbReference type="EMBL" id="LAZR01003263">
    <property type="protein sequence ID" value="KKN20226.1"/>
    <property type="molecule type" value="Genomic_DNA"/>
</dbReference>
<reference evidence="5" key="1">
    <citation type="journal article" date="2015" name="Nature">
        <title>Complex archaea that bridge the gap between prokaryotes and eukaryotes.</title>
        <authorList>
            <person name="Spang A."/>
            <person name="Saw J.H."/>
            <person name="Jorgensen S.L."/>
            <person name="Zaremba-Niedzwiedzka K."/>
            <person name="Martijn J."/>
            <person name="Lind A.E."/>
            <person name="van Eijk R."/>
            <person name="Schleper C."/>
            <person name="Guy L."/>
            <person name="Ettema T.J."/>
        </authorList>
    </citation>
    <scope>NUCLEOTIDE SEQUENCE</scope>
</reference>
<evidence type="ECO:0000313" key="5">
    <source>
        <dbReference type="EMBL" id="KKN20226.1"/>
    </source>
</evidence>
<dbReference type="InterPro" id="IPR036974">
    <property type="entry name" value="PUA_sf"/>
</dbReference>
<dbReference type="InterPro" id="IPR036511">
    <property type="entry name" value="TGT-like_sf"/>
</dbReference>
<feature type="domain" description="DUF5591" evidence="4">
    <location>
        <begin position="400"/>
        <end position="552"/>
    </location>
</feature>
<gene>
    <name evidence="5" type="ORF">LCGC14_0937780</name>
</gene>
<sequence>MCKTLHISSLLVIEFIILIKVLFNRVILFIENMKYIFEVLSSQIGYSRVGRILFSKERKLYISTPNIIIPIKNSLMKQLNFIQEFEDHDLFTISKDIFLKIGFIKEKFKNTGFIFTSNGTFEKFQETLKENLNTFSGDNIISIIPFNIPTTSINKEFAAKNINQYLLNVEKILKIYSDLNFGLSIKIFKYPELINLYIPFIKENKNIKILNLVDIFDNFNNFRNILRIISKIKKDLDNNIILMASGRITPKFYPILVYLGIDLINSSYLLYLSAEYLYETIEHLIPIYKIKYLPCSCVACKGNLKKLNDNKQSPEKFDYLCLHNLITATNYMNKIKQYLTYEDYRAFAEKSSFDDMNLISTLKILDKEYFNHIRYETPIMQKSKKIKCLGPNSYYRPDFREFRERTVKNFEPEPWTTMIILLPCSARKPYSESKSHKLFYSIIREFPEFPSFQEFIITSPLGVIPRQLENIYPVNSYDISVTGEWDDEEINITTDMLITLIKKYNNEIPIICHLKEEYLKIVKRASAELNHKFYFCEIHGKTTSDESLRSLRGLIKNLKDFYAPKKEIGESKYLSRSWIRKFTKILDYQFGNGSGRKIISNGLKPTRIKAYKQNNLIDLKTNQKLGVFNYSTGQINLTIRSFNRLIQAPLNTNTNFIVFNGENIQGNTLFRTGVLDYSPDLIPNNQVIIFDKTKNNIIGIGNLIVGVNFLKNSLTGRVVKITEKNKI</sequence>
<dbReference type="SUPFAM" id="SSF88802">
    <property type="entry name" value="Pre-PUA domain"/>
    <property type="match status" value="1"/>
</dbReference>
<evidence type="ECO:0000259" key="4">
    <source>
        <dbReference type="Pfam" id="PF17884"/>
    </source>
</evidence>
<dbReference type="Pfam" id="PF01702">
    <property type="entry name" value="TGT"/>
    <property type="match status" value="1"/>
</dbReference>
<dbReference type="SUPFAM" id="SSF51713">
    <property type="entry name" value="tRNA-guanine transglycosylase"/>
    <property type="match status" value="1"/>
</dbReference>
<dbReference type="PROSITE" id="PS50890">
    <property type="entry name" value="PUA"/>
    <property type="match status" value="1"/>
</dbReference>
<dbReference type="Gene3D" id="3.20.20.105">
    <property type="entry name" value="Queuine tRNA-ribosyltransferase-like"/>
    <property type="match status" value="1"/>
</dbReference>
<dbReference type="AlphaFoldDB" id="A0A0F9R4K9"/>
<keyword evidence="1" id="KW-0819">tRNA processing</keyword>
<feature type="transmembrane region" description="Helical" evidence="2">
    <location>
        <begin position="6"/>
        <end position="23"/>
    </location>
</feature>
<feature type="domain" description="tRNA-guanine(15) transglycosylase-like" evidence="3">
    <location>
        <begin position="222"/>
        <end position="350"/>
    </location>
</feature>
<comment type="caution">
    <text evidence="5">The sequence shown here is derived from an EMBL/GenBank/DDBJ whole genome shotgun (WGS) entry which is preliminary data.</text>
</comment>
<name>A0A0F9R4K9_9ZZZZ</name>
<dbReference type="SUPFAM" id="SSF52141">
    <property type="entry name" value="Uracil-DNA glycosylase-like"/>
    <property type="match status" value="1"/>
</dbReference>
<accession>A0A0F9R4K9</accession>
<dbReference type="Gene3D" id="2.30.130.10">
    <property type="entry name" value="PUA domain"/>
    <property type="match status" value="1"/>
</dbReference>